<name>A0ACB9A4M9_9ASTR</name>
<sequence length="244" mass="27092">MESRRLEIVLHSAKDLHDVKHFGTMDLYAKVWYVGGGKASETHTTPVAKKCGSFPVWEFPMEFDLVPMKTDNVLFCEIQHDGKLFDRKIGEVQVPFKDLLAGDGSRKNVSYHVKIQSGEVMGLIILSHKFSKDSSTSGTENRKNSNKKDTPIKKVQVQGKKKDGMMKRIAKSVGTKVASEVVLLAGAAAVLYAVDPGQIDEGVEDEAEGETEDPNEDQVDEAEDPNEDQVDEDEDDDDGEYEEE</sequence>
<dbReference type="Proteomes" id="UP001056120">
    <property type="component" value="Linkage Group LG25"/>
</dbReference>
<organism evidence="1 2">
    <name type="scientific">Smallanthus sonchifolius</name>
    <dbReference type="NCBI Taxonomy" id="185202"/>
    <lineage>
        <taxon>Eukaryota</taxon>
        <taxon>Viridiplantae</taxon>
        <taxon>Streptophyta</taxon>
        <taxon>Embryophyta</taxon>
        <taxon>Tracheophyta</taxon>
        <taxon>Spermatophyta</taxon>
        <taxon>Magnoliopsida</taxon>
        <taxon>eudicotyledons</taxon>
        <taxon>Gunneridae</taxon>
        <taxon>Pentapetalae</taxon>
        <taxon>asterids</taxon>
        <taxon>campanulids</taxon>
        <taxon>Asterales</taxon>
        <taxon>Asteraceae</taxon>
        <taxon>Asteroideae</taxon>
        <taxon>Heliantheae alliance</taxon>
        <taxon>Millerieae</taxon>
        <taxon>Smallanthus</taxon>
    </lineage>
</organism>
<reference evidence="1 2" key="2">
    <citation type="journal article" date="2022" name="Mol. Ecol. Resour.">
        <title>The genomes of chicory, endive, great burdock and yacon provide insights into Asteraceae paleo-polyploidization history and plant inulin production.</title>
        <authorList>
            <person name="Fan W."/>
            <person name="Wang S."/>
            <person name="Wang H."/>
            <person name="Wang A."/>
            <person name="Jiang F."/>
            <person name="Liu H."/>
            <person name="Zhao H."/>
            <person name="Xu D."/>
            <person name="Zhang Y."/>
        </authorList>
    </citation>
    <scope>NUCLEOTIDE SEQUENCE [LARGE SCALE GENOMIC DNA]</scope>
    <source>
        <strain evidence="2">cv. Yunnan</strain>
        <tissue evidence="1">Leaves</tissue>
    </source>
</reference>
<dbReference type="EMBL" id="CM042042">
    <property type="protein sequence ID" value="KAI3703345.1"/>
    <property type="molecule type" value="Genomic_DNA"/>
</dbReference>
<proteinExistence type="predicted"/>
<keyword evidence="2" id="KW-1185">Reference proteome</keyword>
<evidence type="ECO:0000313" key="2">
    <source>
        <dbReference type="Proteomes" id="UP001056120"/>
    </source>
</evidence>
<gene>
    <name evidence="1" type="ORF">L1987_73342</name>
</gene>
<comment type="caution">
    <text evidence="1">The sequence shown here is derived from an EMBL/GenBank/DDBJ whole genome shotgun (WGS) entry which is preliminary data.</text>
</comment>
<evidence type="ECO:0000313" key="1">
    <source>
        <dbReference type="EMBL" id="KAI3703345.1"/>
    </source>
</evidence>
<reference evidence="2" key="1">
    <citation type="journal article" date="2022" name="Mol. Ecol. Resour.">
        <title>The genomes of chicory, endive, great burdock and yacon provide insights into Asteraceae palaeo-polyploidization history and plant inulin production.</title>
        <authorList>
            <person name="Fan W."/>
            <person name="Wang S."/>
            <person name="Wang H."/>
            <person name="Wang A."/>
            <person name="Jiang F."/>
            <person name="Liu H."/>
            <person name="Zhao H."/>
            <person name="Xu D."/>
            <person name="Zhang Y."/>
        </authorList>
    </citation>
    <scope>NUCLEOTIDE SEQUENCE [LARGE SCALE GENOMIC DNA]</scope>
    <source>
        <strain evidence="2">cv. Yunnan</strain>
    </source>
</reference>
<accession>A0ACB9A4M9</accession>
<protein>
    <submittedName>
        <fullName evidence="1">Uncharacterized protein</fullName>
    </submittedName>
</protein>